<dbReference type="Pfam" id="PF07980">
    <property type="entry name" value="SusD_RagB"/>
    <property type="match status" value="1"/>
</dbReference>
<keyword evidence="5" id="KW-0998">Cell outer membrane</keyword>
<dbReference type="InterPro" id="IPR011990">
    <property type="entry name" value="TPR-like_helical_dom_sf"/>
</dbReference>
<evidence type="ECO:0000256" key="2">
    <source>
        <dbReference type="ARBA" id="ARBA00006275"/>
    </source>
</evidence>
<organism evidence="8 9">
    <name type="scientific">Candidatus Pseudobacter hemicellulosilyticus</name>
    <dbReference type="NCBI Taxonomy" id="3121375"/>
    <lineage>
        <taxon>Bacteria</taxon>
        <taxon>Pseudomonadati</taxon>
        <taxon>Bacteroidota</taxon>
        <taxon>Chitinophagia</taxon>
        <taxon>Chitinophagales</taxon>
        <taxon>Chitinophagaceae</taxon>
        <taxon>Pseudobacter</taxon>
    </lineage>
</organism>
<accession>A0AAJ6BEA3</accession>
<reference evidence="8" key="1">
    <citation type="submission" date="2023-03" db="EMBL/GenBank/DDBJ databases">
        <title>Andean soil-derived lignocellulolytic bacterial consortium as a source of novel taxa and putative plastic-active enzymes.</title>
        <authorList>
            <person name="Diaz-Garcia L."/>
            <person name="Chuvochina M."/>
            <person name="Feuerriegel G."/>
            <person name="Bunk B."/>
            <person name="Sproer C."/>
            <person name="Streit W.R."/>
            <person name="Rodriguez L.M."/>
            <person name="Overmann J."/>
            <person name="Jimenez D.J."/>
        </authorList>
    </citation>
    <scope>NUCLEOTIDE SEQUENCE</scope>
    <source>
        <strain evidence="8">MAG 7</strain>
    </source>
</reference>
<dbReference type="PROSITE" id="PS51257">
    <property type="entry name" value="PROKAR_LIPOPROTEIN"/>
    <property type="match status" value="1"/>
</dbReference>
<evidence type="ECO:0000256" key="1">
    <source>
        <dbReference type="ARBA" id="ARBA00004442"/>
    </source>
</evidence>
<evidence type="ECO:0000313" key="8">
    <source>
        <dbReference type="EMBL" id="WEK33798.1"/>
    </source>
</evidence>
<protein>
    <submittedName>
        <fullName evidence="8">RagB/SusD family nutrient uptake outer membrane protein</fullName>
    </submittedName>
</protein>
<proteinExistence type="inferred from homology"/>
<name>A0AAJ6BEA3_9BACT</name>
<sequence>MHLLRCCLGLFLIAVSTGSCSKKEFLDEKPTTDVFIPGTLEDFYALLDNDAIMAEAPILGEASADNYYLNDLFWQSMRPRERNAYIWASDIFDHEGKIDDWVIPYRMVFYTNVVLEGLEKVPVTSANQQDHNMVKGMAHFFRAFAFYNLASIFAKEYDAATAGADLGIPLRLDTEVDKISVRATVQQTYDQILEDMQLAKELLPVEIAWSNRNRPTKPAAFALLARIHLSMRQYEKAGEYAASSLDLYNELIDFDTVSRTAILPFAPGNREVLFQNRLSSTSEVLRGIASMDCVVDTNLYASYTANDLRKDIFYYTNTLGQINAKGNLSGTIFSFAGLATDEMYLVRAECLARAEQTNAAMQMLNALLIHRWKANTFVPLTAASPSEALDRILVERRKEMPYRGVRWTDLKRLNKEGRNIVLTRKIDNVIYTLQPNSPLYVLPIPPDVLNFSDMPDNPR</sequence>
<evidence type="ECO:0000259" key="7">
    <source>
        <dbReference type="Pfam" id="PF14322"/>
    </source>
</evidence>
<dbReference type="Gene3D" id="1.25.40.390">
    <property type="match status" value="1"/>
</dbReference>
<evidence type="ECO:0000313" key="9">
    <source>
        <dbReference type="Proteomes" id="UP001220610"/>
    </source>
</evidence>
<evidence type="ECO:0000256" key="5">
    <source>
        <dbReference type="ARBA" id="ARBA00023237"/>
    </source>
</evidence>
<dbReference type="Pfam" id="PF14322">
    <property type="entry name" value="SusD-like_3"/>
    <property type="match status" value="1"/>
</dbReference>
<keyword evidence="4" id="KW-0472">Membrane</keyword>
<dbReference type="AlphaFoldDB" id="A0AAJ6BEA3"/>
<feature type="domain" description="SusD-like N-terminal" evidence="7">
    <location>
        <begin position="24"/>
        <end position="229"/>
    </location>
</feature>
<evidence type="ECO:0000256" key="4">
    <source>
        <dbReference type="ARBA" id="ARBA00023136"/>
    </source>
</evidence>
<comment type="subcellular location">
    <subcellularLocation>
        <location evidence="1">Cell outer membrane</location>
    </subcellularLocation>
</comment>
<dbReference type="InterPro" id="IPR012944">
    <property type="entry name" value="SusD_RagB_dom"/>
</dbReference>
<evidence type="ECO:0000256" key="3">
    <source>
        <dbReference type="ARBA" id="ARBA00022729"/>
    </source>
</evidence>
<evidence type="ECO:0000259" key="6">
    <source>
        <dbReference type="Pfam" id="PF07980"/>
    </source>
</evidence>
<dbReference type="GO" id="GO:0009279">
    <property type="term" value="C:cell outer membrane"/>
    <property type="evidence" value="ECO:0007669"/>
    <property type="project" value="UniProtKB-SubCell"/>
</dbReference>
<dbReference type="SUPFAM" id="SSF48452">
    <property type="entry name" value="TPR-like"/>
    <property type="match status" value="1"/>
</dbReference>
<comment type="similarity">
    <text evidence="2">Belongs to the SusD family.</text>
</comment>
<dbReference type="EMBL" id="CP119311">
    <property type="protein sequence ID" value="WEK33798.1"/>
    <property type="molecule type" value="Genomic_DNA"/>
</dbReference>
<dbReference type="Gene3D" id="1.25.40.900">
    <property type="match status" value="1"/>
</dbReference>
<gene>
    <name evidence="8" type="ORF">P0Y53_15000</name>
</gene>
<dbReference type="InterPro" id="IPR033985">
    <property type="entry name" value="SusD-like_N"/>
</dbReference>
<feature type="domain" description="RagB/SusD" evidence="6">
    <location>
        <begin position="342"/>
        <end position="415"/>
    </location>
</feature>
<dbReference type="Gene3D" id="2.20.20.130">
    <property type="match status" value="1"/>
</dbReference>
<keyword evidence="3" id="KW-0732">Signal</keyword>
<dbReference type="Proteomes" id="UP001220610">
    <property type="component" value="Chromosome"/>
</dbReference>